<gene>
    <name evidence="1" type="ORF">AWC23_11570</name>
</gene>
<dbReference type="EMBL" id="LQPR01000025">
    <property type="protein sequence ID" value="ORW72154.1"/>
    <property type="molecule type" value="Genomic_DNA"/>
</dbReference>
<comment type="caution">
    <text evidence="1">The sequence shown here is derived from an EMBL/GenBank/DDBJ whole genome shotgun (WGS) entry which is preliminary data.</text>
</comment>
<protein>
    <recommendedName>
        <fullName evidence="3">DUF2184 domain-containing protein</fullName>
    </recommendedName>
</protein>
<dbReference type="Pfam" id="PF25209">
    <property type="entry name" value="Phage_capsid_4"/>
    <property type="match status" value="1"/>
</dbReference>
<dbReference type="Proteomes" id="UP000193387">
    <property type="component" value="Unassembled WGS sequence"/>
</dbReference>
<evidence type="ECO:0008006" key="3">
    <source>
        <dbReference type="Google" id="ProtNLM"/>
    </source>
</evidence>
<reference evidence="1 2" key="1">
    <citation type="submission" date="2016-01" db="EMBL/GenBank/DDBJ databases">
        <title>The new phylogeny of the genus Mycobacterium.</title>
        <authorList>
            <person name="Tarcisio F."/>
            <person name="Conor M."/>
            <person name="Antonella G."/>
            <person name="Elisabetta G."/>
            <person name="Giulia F.S."/>
            <person name="Sara T."/>
            <person name="Anna F."/>
            <person name="Clotilde B."/>
            <person name="Roberto B."/>
            <person name="Veronica D.S."/>
            <person name="Fabio R."/>
            <person name="Monica P."/>
            <person name="Olivier J."/>
            <person name="Enrico T."/>
            <person name="Nicola S."/>
        </authorList>
    </citation>
    <scope>NUCLEOTIDE SEQUENCE [LARGE SCALE GENOMIC DNA]</scope>
    <source>
        <strain evidence="1 2">DSM 44616</strain>
    </source>
</reference>
<evidence type="ECO:0000313" key="1">
    <source>
        <dbReference type="EMBL" id="ORW72154.1"/>
    </source>
</evidence>
<name>A0AAJ3NR41_9MYCO</name>
<dbReference type="InterPro" id="IPR049995">
    <property type="entry name" value="Capsid_mycobact-type"/>
</dbReference>
<dbReference type="NCBIfam" id="NF042926">
    <property type="entry name" value="capsid_Caudo_1"/>
    <property type="match status" value="1"/>
</dbReference>
<organism evidence="1 2">
    <name type="scientific">Mycobacterium saskatchewanense</name>
    <dbReference type="NCBI Taxonomy" id="220927"/>
    <lineage>
        <taxon>Bacteria</taxon>
        <taxon>Bacillati</taxon>
        <taxon>Actinomycetota</taxon>
        <taxon>Actinomycetes</taxon>
        <taxon>Mycobacteriales</taxon>
        <taxon>Mycobacteriaceae</taxon>
        <taxon>Mycobacterium</taxon>
        <taxon>Mycobacterium simiae complex</taxon>
    </lineage>
</organism>
<sequence>MTNPVTSPLIPSLTGRQLTVDAALKTPTLIRDQIARLADPQILLPKFLRQHGAKLQGGALLYNSVQASDFFIAGSLEQRMPGTSYAVVEGVDPTPKLAAVEDWGGKFEVPEEAIWRNNVNYLDQQTTQLSNEICRKLDTRTVDALQAADIGSLATATTWNDLVFVGPLDQITASADRPTAHFAEVQEMADLEELGVVYDLLVVHPEQARQLRTAYADRLDDMLASAGFTNGMFVNPRLPAGTAYVCQKGNLGVVGFEVPLTVETWRDPATRQWIVQAYCVPAFAIDRPYAAKKITGLS</sequence>
<accession>A0AAJ3NR41</accession>
<evidence type="ECO:0000313" key="2">
    <source>
        <dbReference type="Proteomes" id="UP000193387"/>
    </source>
</evidence>
<dbReference type="AlphaFoldDB" id="A0AAJ3NR41"/>
<proteinExistence type="predicted"/>
<keyword evidence="2" id="KW-1185">Reference proteome</keyword>
<dbReference type="RefSeq" id="WP_085255485.1">
    <property type="nucleotide sequence ID" value="NZ_AP022573.1"/>
</dbReference>